<name>A0A9D4ASR2_9SAUR</name>
<feature type="region of interest" description="Disordered" evidence="1">
    <location>
        <begin position="1"/>
        <end position="28"/>
    </location>
</feature>
<accession>A0A9D4ASR2</accession>
<reference evidence="2" key="1">
    <citation type="submission" date="2021-09" db="EMBL/GenBank/DDBJ databases">
        <title>The genome of Mauremys mutica provides insights into the evolution of semi-aquatic lifestyle.</title>
        <authorList>
            <person name="Gong S."/>
            <person name="Gao Y."/>
        </authorList>
    </citation>
    <scope>NUCLEOTIDE SEQUENCE</scope>
    <source>
        <strain evidence="2">MM-2020</strain>
        <tissue evidence="2">Muscle</tissue>
    </source>
</reference>
<feature type="compositionally biased region" description="Basic and acidic residues" evidence="1">
    <location>
        <begin position="1"/>
        <end position="16"/>
    </location>
</feature>
<proteinExistence type="predicted"/>
<feature type="region of interest" description="Disordered" evidence="1">
    <location>
        <begin position="42"/>
        <end position="86"/>
    </location>
</feature>
<dbReference type="Proteomes" id="UP000827986">
    <property type="component" value="Unassembled WGS sequence"/>
</dbReference>
<evidence type="ECO:0000256" key="1">
    <source>
        <dbReference type="SAM" id="MobiDB-lite"/>
    </source>
</evidence>
<comment type="caution">
    <text evidence="2">The sequence shown here is derived from an EMBL/GenBank/DDBJ whole genome shotgun (WGS) entry which is preliminary data.</text>
</comment>
<feature type="compositionally biased region" description="Polar residues" evidence="1">
    <location>
        <begin position="42"/>
        <end position="61"/>
    </location>
</feature>
<evidence type="ECO:0000313" key="2">
    <source>
        <dbReference type="EMBL" id="KAH1167176.1"/>
    </source>
</evidence>
<keyword evidence="3" id="KW-1185">Reference proteome</keyword>
<dbReference type="AlphaFoldDB" id="A0A9D4ASR2"/>
<evidence type="ECO:0000313" key="3">
    <source>
        <dbReference type="Proteomes" id="UP000827986"/>
    </source>
</evidence>
<protein>
    <submittedName>
        <fullName evidence="2">Uncharacterized protein</fullName>
    </submittedName>
</protein>
<organism evidence="2 3">
    <name type="scientific">Mauremys mutica</name>
    <name type="common">yellowpond turtle</name>
    <dbReference type="NCBI Taxonomy" id="74926"/>
    <lineage>
        <taxon>Eukaryota</taxon>
        <taxon>Metazoa</taxon>
        <taxon>Chordata</taxon>
        <taxon>Craniata</taxon>
        <taxon>Vertebrata</taxon>
        <taxon>Euteleostomi</taxon>
        <taxon>Archelosauria</taxon>
        <taxon>Testudinata</taxon>
        <taxon>Testudines</taxon>
        <taxon>Cryptodira</taxon>
        <taxon>Durocryptodira</taxon>
        <taxon>Testudinoidea</taxon>
        <taxon>Geoemydidae</taxon>
        <taxon>Geoemydinae</taxon>
        <taxon>Mauremys</taxon>
    </lineage>
</organism>
<dbReference type="EMBL" id="JAHDVG010000486">
    <property type="protein sequence ID" value="KAH1167176.1"/>
    <property type="molecule type" value="Genomic_DNA"/>
</dbReference>
<sequence length="94" mass="10183">METKTQTHLQEGRETFLRTPFSPSQLTPAPLIPCPTVPAPLSPSSGCGRNSRSMVVPSSQPLPWIGPRRGSPAEPPTTPLVRVSARQRQICRAV</sequence>
<gene>
    <name evidence="2" type="ORF">KIL84_002659</name>
</gene>